<dbReference type="Proteomes" id="UP000007058">
    <property type="component" value="Chromosome"/>
</dbReference>
<dbReference type="InterPro" id="IPR005116">
    <property type="entry name" value="Transp-assoc_OB_typ1"/>
</dbReference>
<dbReference type="OrthoDB" id="9800709at2"/>
<dbReference type="HOGENOM" id="CLU_087839_1_0_5"/>
<dbReference type="Pfam" id="PF03459">
    <property type="entry name" value="TOBE"/>
    <property type="match status" value="2"/>
</dbReference>
<dbReference type="InterPro" id="IPR016462">
    <property type="entry name" value="ModE"/>
</dbReference>
<dbReference type="PIRSF" id="PIRSF005763">
    <property type="entry name" value="Txn_reg_ModE"/>
    <property type="match status" value="1"/>
</dbReference>
<name>Q2W322_PARM1</name>
<reference evidence="7 8" key="1">
    <citation type="journal article" date="2005" name="DNA Res.">
        <title>Complete genome sequence of the facultative anaerobic magnetotactic bacterium Magnetospirillum sp. strain AMB-1.</title>
        <authorList>
            <person name="Matsunaga T."/>
            <person name="Okamura Y."/>
            <person name="Fukuda Y."/>
            <person name="Wahyudi A.T."/>
            <person name="Murase Y."/>
            <person name="Takeyama H."/>
        </authorList>
    </citation>
    <scope>NUCLEOTIDE SEQUENCE [LARGE SCALE GENOMIC DNA]</scope>
    <source>
        <strain evidence="8">ATCC 700264 / AMB-1</strain>
    </source>
</reference>
<keyword evidence="2 5" id="KW-0813">Transport</keyword>
<dbReference type="NCBIfam" id="TIGR00637">
    <property type="entry name" value="ModE_repress"/>
    <property type="match status" value="1"/>
</dbReference>
<dbReference type="AlphaFoldDB" id="Q2W322"/>
<dbReference type="Gene3D" id="1.10.10.10">
    <property type="entry name" value="Winged helix-like DNA-binding domain superfamily/Winged helix DNA-binding domain"/>
    <property type="match status" value="1"/>
</dbReference>
<evidence type="ECO:0000259" key="6">
    <source>
        <dbReference type="PROSITE" id="PS51866"/>
    </source>
</evidence>
<evidence type="ECO:0000313" key="8">
    <source>
        <dbReference type="Proteomes" id="UP000007058"/>
    </source>
</evidence>
<evidence type="ECO:0000256" key="2">
    <source>
        <dbReference type="ARBA" id="ARBA00022448"/>
    </source>
</evidence>
<dbReference type="InterPro" id="IPR000847">
    <property type="entry name" value="LysR_HTH_N"/>
</dbReference>
<dbReference type="PANTHER" id="PTHR30432:SF1">
    <property type="entry name" value="DNA-BINDING TRANSCRIPTIONAL DUAL REGULATOR MODE"/>
    <property type="match status" value="1"/>
</dbReference>
<evidence type="ECO:0000256" key="1">
    <source>
        <dbReference type="ARBA" id="ARBA00008110"/>
    </source>
</evidence>
<dbReference type="KEGG" id="mag:amb2949"/>
<dbReference type="InterPro" id="IPR004606">
    <property type="entry name" value="Mop_domain"/>
</dbReference>
<evidence type="ECO:0000256" key="3">
    <source>
        <dbReference type="ARBA" id="ARBA00022505"/>
    </source>
</evidence>
<protein>
    <submittedName>
        <fullName evidence="7">Molybdenum-pterin binding protein mopA</fullName>
    </submittedName>
</protein>
<dbReference type="InterPro" id="IPR003725">
    <property type="entry name" value="ModE-bd_N"/>
</dbReference>
<comment type="similarity">
    <text evidence="1 5">Belongs to the ModE family.</text>
</comment>
<dbReference type="SUPFAM" id="SSF50331">
    <property type="entry name" value="MOP-like"/>
    <property type="match status" value="2"/>
</dbReference>
<dbReference type="GO" id="GO:0030151">
    <property type="term" value="F:molybdenum ion binding"/>
    <property type="evidence" value="ECO:0007669"/>
    <property type="project" value="UniProtKB-UniRule"/>
</dbReference>
<dbReference type="PROSITE" id="PS51866">
    <property type="entry name" value="MOP"/>
    <property type="match status" value="2"/>
</dbReference>
<keyword evidence="4" id="KW-0677">Repeat</keyword>
<evidence type="ECO:0000313" key="7">
    <source>
        <dbReference type="EMBL" id="BAE51753.1"/>
    </source>
</evidence>
<feature type="domain" description="Mop" evidence="6">
    <location>
        <begin position="197"/>
        <end position="263"/>
    </location>
</feature>
<dbReference type="PANTHER" id="PTHR30432">
    <property type="entry name" value="TRANSCRIPTIONAL REGULATOR MODE"/>
    <property type="match status" value="1"/>
</dbReference>
<dbReference type="NCBIfam" id="TIGR00638">
    <property type="entry name" value="Mop"/>
    <property type="match status" value="2"/>
</dbReference>
<dbReference type="InterPro" id="IPR051815">
    <property type="entry name" value="Molybdate_resp_trans_reg"/>
</dbReference>
<accession>Q2W322</accession>
<dbReference type="GO" id="GO:0003700">
    <property type="term" value="F:DNA-binding transcription factor activity"/>
    <property type="evidence" value="ECO:0007669"/>
    <property type="project" value="InterPro"/>
</dbReference>
<dbReference type="InterPro" id="IPR008995">
    <property type="entry name" value="Mo/tungstate-bd_C_term_dom"/>
</dbReference>
<feature type="domain" description="Mop" evidence="6">
    <location>
        <begin position="125"/>
        <end position="191"/>
    </location>
</feature>
<dbReference type="RefSeq" id="WP_011385326.1">
    <property type="nucleotide sequence ID" value="NC_007626.1"/>
</dbReference>
<dbReference type="EMBL" id="AP007255">
    <property type="protein sequence ID" value="BAE51753.1"/>
    <property type="molecule type" value="Genomic_DNA"/>
</dbReference>
<sequence length="264" mass="27428">MTDSKIEAILALRGGGRSPVGRDRIALLEAVDRHGSITKAAQAVGLSYKAAWDALNAVNNLLPRPAVAAQTGGRNGGGAVVTGDGKALITAFHLLEERLSRVAAMFSDASTPIDPIVLLRSLGMKTSARNAFRCTVAEIRQGSVNAEVILRLNDQVTLAATITEESVRDLGIAVGQGVTALVKASFVMLATGDALPAVSARNRILGTVARREDGPVSCEITLDIGGGKVLTSMITRDGADELGLRPGTAAWALFKASHVILAVE</sequence>
<keyword evidence="8" id="KW-1185">Reference proteome</keyword>
<dbReference type="InterPro" id="IPR036390">
    <property type="entry name" value="WH_DNA-bd_sf"/>
</dbReference>
<dbReference type="InterPro" id="IPR036388">
    <property type="entry name" value="WH-like_DNA-bd_sf"/>
</dbReference>
<proteinExistence type="inferred from homology"/>
<dbReference type="GO" id="GO:0015689">
    <property type="term" value="P:molybdate ion transport"/>
    <property type="evidence" value="ECO:0007669"/>
    <property type="project" value="UniProtKB-UniRule"/>
</dbReference>
<dbReference type="Pfam" id="PF00126">
    <property type="entry name" value="HTH_1"/>
    <property type="match status" value="1"/>
</dbReference>
<dbReference type="SUPFAM" id="SSF46785">
    <property type="entry name" value="Winged helix' DNA-binding domain"/>
    <property type="match status" value="1"/>
</dbReference>
<dbReference type="STRING" id="342108.amb2949"/>
<keyword evidence="3 5" id="KW-0500">Molybdenum</keyword>
<gene>
    <name evidence="7" type="ordered locus">amb2949</name>
</gene>
<organism evidence="7 8">
    <name type="scientific">Paramagnetospirillum magneticum (strain ATCC 700264 / AMB-1)</name>
    <name type="common">Magnetospirillum magneticum</name>
    <dbReference type="NCBI Taxonomy" id="342108"/>
    <lineage>
        <taxon>Bacteria</taxon>
        <taxon>Pseudomonadati</taxon>
        <taxon>Pseudomonadota</taxon>
        <taxon>Alphaproteobacteria</taxon>
        <taxon>Rhodospirillales</taxon>
        <taxon>Magnetospirillaceae</taxon>
        <taxon>Paramagnetospirillum</taxon>
    </lineage>
</organism>
<dbReference type="Gene3D" id="2.40.50.100">
    <property type="match status" value="2"/>
</dbReference>
<evidence type="ECO:0000256" key="4">
    <source>
        <dbReference type="ARBA" id="ARBA00022737"/>
    </source>
</evidence>
<evidence type="ECO:0000256" key="5">
    <source>
        <dbReference type="PIRNR" id="PIRNR005763"/>
    </source>
</evidence>